<organism evidence="2 3">
    <name type="scientific">Liparis tanakae</name>
    <name type="common">Tanaka's snailfish</name>
    <dbReference type="NCBI Taxonomy" id="230148"/>
    <lineage>
        <taxon>Eukaryota</taxon>
        <taxon>Metazoa</taxon>
        <taxon>Chordata</taxon>
        <taxon>Craniata</taxon>
        <taxon>Vertebrata</taxon>
        <taxon>Euteleostomi</taxon>
        <taxon>Actinopterygii</taxon>
        <taxon>Neopterygii</taxon>
        <taxon>Teleostei</taxon>
        <taxon>Neoteleostei</taxon>
        <taxon>Acanthomorphata</taxon>
        <taxon>Eupercaria</taxon>
        <taxon>Perciformes</taxon>
        <taxon>Cottioidei</taxon>
        <taxon>Cottales</taxon>
        <taxon>Liparidae</taxon>
        <taxon>Liparis</taxon>
    </lineage>
</organism>
<feature type="region of interest" description="Disordered" evidence="1">
    <location>
        <begin position="1"/>
        <end position="40"/>
    </location>
</feature>
<dbReference type="EMBL" id="SRLO01016827">
    <property type="protein sequence ID" value="TNN23959.1"/>
    <property type="molecule type" value="Genomic_DNA"/>
</dbReference>
<dbReference type="Proteomes" id="UP000314294">
    <property type="component" value="Unassembled WGS sequence"/>
</dbReference>
<sequence>MQRSHAIGRRDDQSLEASAPRNQRLAVGATPPDIRRRRLN</sequence>
<name>A0A4Z2E5B5_9TELE</name>
<protein>
    <submittedName>
        <fullName evidence="2">Uncharacterized protein</fullName>
    </submittedName>
</protein>
<evidence type="ECO:0000313" key="2">
    <source>
        <dbReference type="EMBL" id="TNN23959.1"/>
    </source>
</evidence>
<evidence type="ECO:0000313" key="3">
    <source>
        <dbReference type="Proteomes" id="UP000314294"/>
    </source>
</evidence>
<evidence type="ECO:0000256" key="1">
    <source>
        <dbReference type="SAM" id="MobiDB-lite"/>
    </source>
</evidence>
<keyword evidence="3" id="KW-1185">Reference proteome</keyword>
<accession>A0A4Z2E5B5</accession>
<reference evidence="2 3" key="1">
    <citation type="submission" date="2019-03" db="EMBL/GenBank/DDBJ databases">
        <title>First draft genome of Liparis tanakae, snailfish: a comprehensive survey of snailfish specific genes.</title>
        <authorList>
            <person name="Kim W."/>
            <person name="Song I."/>
            <person name="Jeong J.-H."/>
            <person name="Kim D."/>
            <person name="Kim S."/>
            <person name="Ryu S."/>
            <person name="Song J.Y."/>
            <person name="Lee S.K."/>
        </authorList>
    </citation>
    <scope>NUCLEOTIDE SEQUENCE [LARGE SCALE GENOMIC DNA]</scope>
    <source>
        <tissue evidence="2">Muscle</tissue>
    </source>
</reference>
<gene>
    <name evidence="2" type="ORF">EYF80_065917</name>
</gene>
<dbReference type="AlphaFoldDB" id="A0A4Z2E5B5"/>
<comment type="caution">
    <text evidence="2">The sequence shown here is derived from an EMBL/GenBank/DDBJ whole genome shotgun (WGS) entry which is preliminary data.</text>
</comment>
<proteinExistence type="predicted"/>